<dbReference type="InterPro" id="IPR045079">
    <property type="entry name" value="Oxoprolinase-like"/>
</dbReference>
<organism evidence="3 4">
    <name type="scientific">Alkalidesulfovibrio alkalitolerans DSM 16529</name>
    <dbReference type="NCBI Taxonomy" id="1121439"/>
    <lineage>
        <taxon>Bacteria</taxon>
        <taxon>Pseudomonadati</taxon>
        <taxon>Thermodesulfobacteriota</taxon>
        <taxon>Desulfovibrionia</taxon>
        <taxon>Desulfovibrionales</taxon>
        <taxon>Desulfovibrionaceae</taxon>
        <taxon>Alkalidesulfovibrio</taxon>
    </lineage>
</organism>
<sequence>MLLGIDVGGTHTDAVLIDDGGIRGTFKTPTDHLDLLASVRGVLDWVAAEGDPFDIERVNLSTTLTTNAIVEGMTEEVGMFVVGGPGIDPHTFQLCRHFHVFGGATDHRGSVTRDFDRSAARAAADACEADGVRAFAAVSKFSPRNPAVEDALAEIIGQRADVVTRGHAVTGRLGFPRRLATAYFNSAVWRRFNEFAFAVEQGLRERGIRAKVNILKADGGTMPLSRAKSLPVESILSGPAASVMGIVSMCDIALDSLILDIGGTTTDIALFIGGAPLMEKEGITIGSYPTLVRGLLTTSIGVGGDSAISMLGEQVFVGPRRKGPCLCAGGAHPGLMDAFNHLGEATLGDVAASRAGIERLAAAHSVQPDWLAAKAVEAAVKAIHEACRDLVRRINERPVYTLHELIDGRRVVPKKVYLMGGPAQVMKLRLFKAFGLSVSVPKNFDVANAVGAALTRTTTSVELFADTEKRRMYVPSLDVSRVIEAGYSLADAERDARRALLGSLRQEGIPVREENLETTQAESFNMVVDGYPAGRNIRVACQIRPGILHRYKALLGRLC</sequence>
<dbReference type="Pfam" id="PF05378">
    <property type="entry name" value="Hydant_A_N"/>
    <property type="match status" value="1"/>
</dbReference>
<evidence type="ECO:0000313" key="3">
    <source>
        <dbReference type="EMBL" id="EPR35368.1"/>
    </source>
</evidence>
<dbReference type="STRING" id="1121439.dsat_2069"/>
<comment type="caution">
    <text evidence="3">The sequence shown here is derived from an EMBL/GenBank/DDBJ whole genome shotgun (WGS) entry which is preliminary data.</text>
</comment>
<reference evidence="3 4" key="1">
    <citation type="journal article" date="2013" name="Genome Announc.">
        <title>Draft genome sequences for three mercury-methylating, sulfate-reducing bacteria.</title>
        <authorList>
            <person name="Brown S.D."/>
            <person name="Hurt R.A.Jr."/>
            <person name="Gilmour C.C."/>
            <person name="Elias D.A."/>
        </authorList>
    </citation>
    <scope>NUCLEOTIDE SEQUENCE [LARGE SCALE GENOMIC DNA]</scope>
    <source>
        <strain evidence="3 4">DSM 16529</strain>
    </source>
</reference>
<dbReference type="Proteomes" id="UP000014975">
    <property type="component" value="Unassembled WGS sequence"/>
</dbReference>
<dbReference type="InterPro" id="IPR002821">
    <property type="entry name" value="Hydantoinase_A"/>
</dbReference>
<dbReference type="Pfam" id="PF01968">
    <property type="entry name" value="Hydantoinase_A"/>
    <property type="match status" value="1"/>
</dbReference>
<dbReference type="OrthoDB" id="9814788at2"/>
<proteinExistence type="predicted"/>
<evidence type="ECO:0000259" key="1">
    <source>
        <dbReference type="Pfam" id="PF01968"/>
    </source>
</evidence>
<dbReference type="PATRIC" id="fig|1121439.3.peg.452"/>
<dbReference type="SUPFAM" id="SSF53067">
    <property type="entry name" value="Actin-like ATPase domain"/>
    <property type="match status" value="1"/>
</dbReference>
<dbReference type="AlphaFoldDB" id="S7USU9"/>
<evidence type="ECO:0000259" key="2">
    <source>
        <dbReference type="Pfam" id="PF05378"/>
    </source>
</evidence>
<dbReference type="PANTHER" id="PTHR11365:SF2">
    <property type="entry name" value="5-OXOPROLINASE"/>
    <property type="match status" value="1"/>
</dbReference>
<accession>S7USU9</accession>
<dbReference type="InterPro" id="IPR008040">
    <property type="entry name" value="Hydant_A_N"/>
</dbReference>
<keyword evidence="4" id="KW-1185">Reference proteome</keyword>
<gene>
    <name evidence="3" type="ORF">dsat_2069</name>
</gene>
<dbReference type="GO" id="GO:0006749">
    <property type="term" value="P:glutathione metabolic process"/>
    <property type="evidence" value="ECO:0007669"/>
    <property type="project" value="TreeGrafter"/>
</dbReference>
<dbReference type="EMBL" id="ATHI01000004">
    <property type="protein sequence ID" value="EPR35368.1"/>
    <property type="molecule type" value="Genomic_DNA"/>
</dbReference>
<feature type="domain" description="Hydantoinase A/oxoprolinase" evidence="1">
    <location>
        <begin position="178"/>
        <end position="458"/>
    </location>
</feature>
<name>S7USU9_9BACT</name>
<evidence type="ECO:0000313" key="4">
    <source>
        <dbReference type="Proteomes" id="UP000014975"/>
    </source>
</evidence>
<protein>
    <submittedName>
        <fullName evidence="3">Hydantoinase/oxoprolinase</fullName>
    </submittedName>
</protein>
<feature type="domain" description="Hydantoinase/oxoprolinase N-terminal" evidence="2">
    <location>
        <begin position="3"/>
        <end position="157"/>
    </location>
</feature>
<dbReference type="GO" id="GO:0005829">
    <property type="term" value="C:cytosol"/>
    <property type="evidence" value="ECO:0007669"/>
    <property type="project" value="TreeGrafter"/>
</dbReference>
<dbReference type="RefSeq" id="WP_020885955.1">
    <property type="nucleotide sequence ID" value="NZ_ATHI01000004.1"/>
</dbReference>
<dbReference type="eggNOG" id="COG0145">
    <property type="taxonomic scope" value="Bacteria"/>
</dbReference>
<dbReference type="PANTHER" id="PTHR11365">
    <property type="entry name" value="5-OXOPROLINASE RELATED"/>
    <property type="match status" value="1"/>
</dbReference>
<dbReference type="InterPro" id="IPR043129">
    <property type="entry name" value="ATPase_NBD"/>
</dbReference>
<dbReference type="GO" id="GO:0017168">
    <property type="term" value="F:5-oxoprolinase (ATP-hydrolyzing) activity"/>
    <property type="evidence" value="ECO:0007669"/>
    <property type="project" value="TreeGrafter"/>
</dbReference>